<protein>
    <recommendedName>
        <fullName evidence="5">VWA domain-containing protein</fullName>
    </recommendedName>
</protein>
<evidence type="ECO:0000256" key="1">
    <source>
        <dbReference type="SAM" id="MobiDB-lite"/>
    </source>
</evidence>
<sequence length="687" mass="72747">MVTTALTAAVTSVATLVVTAVATPFSNRLQSLIEQAPVTPLITVPVSVGALVSICCYPLWRGKVRTSGRWAAAVAAVVLWPLRRIQWPQGLRSWAGRMLVPLAVGYIAACLGAFTGLVGLVVFRVVAPPGACEPPRELRVITALENVTALRERAEAYTKEQRTDGCAPVRIAVGVAPTIEEMRYGFRNEWLRDDALQNDEPYRRMLGLTPDAWIPTGSAEFDLVVQDVSEKGGEKTGNGGVPEKAGSLNSLLRKRNEQVGTDHMSIAVFGAAKNDLLTSELESAGYPLAGIVERARSKDMSLVYPQPAFSTSGAIVATTLSRAEPRSGDTALRATFDNSANALLCHLRGAGQEAADGEGADESRADEDWTDEDWARLVALVPSHSADEYNRGSDMGIEGCAHNPLAGRAALTAVSSVDLPTLDYPFVEIDWSEDPARREALDAFATWLAHNKLFEPAGEGPQPSSPARISADAARPGHRVDLQMMIDGSGSMARSPTASASALHDALAEVRQILTDTDQVSAGKFFADDRGSAKAPMAREGDAGGGQGPRGYGEILQWIADDTQSGFDEPISTLIGGLSRPANSLAVITDGGPFNDEPDHGDAGRSIRRALEAAADVSNLYILTFGGKCPDGLETPRAVRPSVSASPSGEPPGSSEPVAKHVVCDDAAGTDVAGALGRMIFQFREWS</sequence>
<dbReference type="EMBL" id="BMMN01000018">
    <property type="protein sequence ID" value="GGO29292.1"/>
    <property type="molecule type" value="Genomic_DNA"/>
</dbReference>
<gene>
    <name evidence="3" type="ORF">GCM10011574_64430</name>
</gene>
<evidence type="ECO:0000256" key="2">
    <source>
        <dbReference type="SAM" id="Phobius"/>
    </source>
</evidence>
<reference evidence="3" key="2">
    <citation type="submission" date="2020-09" db="EMBL/GenBank/DDBJ databases">
        <authorList>
            <person name="Sun Q."/>
            <person name="Zhou Y."/>
        </authorList>
    </citation>
    <scope>NUCLEOTIDE SEQUENCE</scope>
    <source>
        <strain evidence="3">CGMCC 4.7138</strain>
    </source>
</reference>
<feature type="region of interest" description="Disordered" evidence="1">
    <location>
        <begin position="531"/>
        <end position="550"/>
    </location>
</feature>
<evidence type="ECO:0000313" key="3">
    <source>
        <dbReference type="EMBL" id="GGO29292.1"/>
    </source>
</evidence>
<name>A0A8H9H8V9_9ACTN</name>
<dbReference type="Proteomes" id="UP000653480">
    <property type="component" value="Unassembled WGS sequence"/>
</dbReference>
<proteinExistence type="predicted"/>
<keyword evidence="2" id="KW-0472">Membrane</keyword>
<dbReference type="AlphaFoldDB" id="A0A8H9H8V9"/>
<keyword evidence="4" id="KW-1185">Reference proteome</keyword>
<dbReference type="OrthoDB" id="3542505at2"/>
<feature type="compositionally biased region" description="Basic and acidic residues" evidence="1">
    <location>
        <begin position="531"/>
        <end position="542"/>
    </location>
</feature>
<dbReference type="RefSeq" id="WP_142574923.1">
    <property type="nucleotide sequence ID" value="NZ_BMMN01000018.1"/>
</dbReference>
<keyword evidence="2" id="KW-1133">Transmembrane helix</keyword>
<feature type="transmembrane region" description="Helical" evidence="2">
    <location>
        <begin position="103"/>
        <end position="126"/>
    </location>
</feature>
<feature type="region of interest" description="Disordered" evidence="1">
    <location>
        <begin position="634"/>
        <end position="658"/>
    </location>
</feature>
<feature type="compositionally biased region" description="Low complexity" evidence="1">
    <location>
        <begin position="641"/>
        <end position="657"/>
    </location>
</feature>
<comment type="caution">
    <text evidence="3">The sequence shown here is derived from an EMBL/GenBank/DDBJ whole genome shotgun (WGS) entry which is preliminary data.</text>
</comment>
<organism evidence="3 4">
    <name type="scientific">Microbispora bryophytorum</name>
    <dbReference type="NCBI Taxonomy" id="1460882"/>
    <lineage>
        <taxon>Bacteria</taxon>
        <taxon>Bacillati</taxon>
        <taxon>Actinomycetota</taxon>
        <taxon>Actinomycetes</taxon>
        <taxon>Streptosporangiales</taxon>
        <taxon>Streptosporangiaceae</taxon>
        <taxon>Microbispora</taxon>
    </lineage>
</organism>
<feature type="transmembrane region" description="Helical" evidence="2">
    <location>
        <begin position="38"/>
        <end position="60"/>
    </location>
</feature>
<keyword evidence="2" id="KW-0812">Transmembrane</keyword>
<reference evidence="3" key="1">
    <citation type="journal article" date="2014" name="Int. J. Syst. Evol. Microbiol.">
        <title>Complete genome sequence of Corynebacterium casei LMG S-19264T (=DSM 44701T), isolated from a smear-ripened cheese.</title>
        <authorList>
            <consortium name="US DOE Joint Genome Institute (JGI-PGF)"/>
            <person name="Walter F."/>
            <person name="Albersmeier A."/>
            <person name="Kalinowski J."/>
            <person name="Ruckert C."/>
        </authorList>
    </citation>
    <scope>NUCLEOTIDE SEQUENCE</scope>
    <source>
        <strain evidence="3">CGMCC 4.7138</strain>
    </source>
</reference>
<accession>A0A8H9H8V9</accession>
<evidence type="ECO:0008006" key="5">
    <source>
        <dbReference type="Google" id="ProtNLM"/>
    </source>
</evidence>
<evidence type="ECO:0000313" key="4">
    <source>
        <dbReference type="Proteomes" id="UP000653480"/>
    </source>
</evidence>